<reference evidence="1 2" key="1">
    <citation type="submission" date="2018-11" db="EMBL/GenBank/DDBJ databases">
        <authorList>
            <consortium name="Pathogen Informatics"/>
        </authorList>
    </citation>
    <scope>NUCLEOTIDE SEQUENCE [LARGE SCALE GENOMIC DNA]</scope>
</reference>
<dbReference type="EMBL" id="UYYB01018712">
    <property type="protein sequence ID" value="VDM71076.1"/>
    <property type="molecule type" value="Genomic_DNA"/>
</dbReference>
<dbReference type="OrthoDB" id="647at2759"/>
<protein>
    <submittedName>
        <fullName evidence="1">Uncharacterized protein</fullName>
    </submittedName>
</protein>
<dbReference type="AlphaFoldDB" id="A0A3P7IMF5"/>
<organism evidence="1 2">
    <name type="scientific">Strongylus vulgaris</name>
    <name type="common">Blood worm</name>
    <dbReference type="NCBI Taxonomy" id="40348"/>
    <lineage>
        <taxon>Eukaryota</taxon>
        <taxon>Metazoa</taxon>
        <taxon>Ecdysozoa</taxon>
        <taxon>Nematoda</taxon>
        <taxon>Chromadorea</taxon>
        <taxon>Rhabditida</taxon>
        <taxon>Rhabditina</taxon>
        <taxon>Rhabditomorpha</taxon>
        <taxon>Strongyloidea</taxon>
        <taxon>Strongylidae</taxon>
        <taxon>Strongylus</taxon>
    </lineage>
</organism>
<evidence type="ECO:0000313" key="1">
    <source>
        <dbReference type="EMBL" id="VDM71076.1"/>
    </source>
</evidence>
<proteinExistence type="predicted"/>
<gene>
    <name evidence="1" type="ORF">SVUK_LOCUS6074</name>
</gene>
<sequence>MGEFVLLKPLFPGNGELDEINKIFMIPSFQELGTPSDSIWEGYSELPGPKLVSRCIFKFTSMHYDVIDFSDEVSESSLQSVAEEVSCSPNE</sequence>
<name>A0A3P7IMF5_STRVU</name>
<accession>A0A3P7IMF5</accession>
<evidence type="ECO:0000313" key="2">
    <source>
        <dbReference type="Proteomes" id="UP000270094"/>
    </source>
</evidence>
<keyword evidence="2" id="KW-1185">Reference proteome</keyword>
<dbReference type="Proteomes" id="UP000270094">
    <property type="component" value="Unassembled WGS sequence"/>
</dbReference>